<feature type="transmembrane region" description="Helical" evidence="1">
    <location>
        <begin position="44"/>
        <end position="69"/>
    </location>
</feature>
<evidence type="ECO:0000313" key="3">
    <source>
        <dbReference type="WBParaSite" id="nRc.2.0.1.t31492-RA"/>
    </source>
</evidence>
<organism evidence="2 3">
    <name type="scientific">Romanomermis culicivorax</name>
    <name type="common">Nematode worm</name>
    <dbReference type="NCBI Taxonomy" id="13658"/>
    <lineage>
        <taxon>Eukaryota</taxon>
        <taxon>Metazoa</taxon>
        <taxon>Ecdysozoa</taxon>
        <taxon>Nematoda</taxon>
        <taxon>Enoplea</taxon>
        <taxon>Dorylaimia</taxon>
        <taxon>Mermithida</taxon>
        <taxon>Mermithoidea</taxon>
        <taxon>Mermithidae</taxon>
        <taxon>Romanomermis</taxon>
    </lineage>
</organism>
<evidence type="ECO:0000256" key="1">
    <source>
        <dbReference type="SAM" id="Phobius"/>
    </source>
</evidence>
<proteinExistence type="predicted"/>
<keyword evidence="1" id="KW-1133">Transmembrane helix</keyword>
<keyword evidence="1" id="KW-0472">Membrane</keyword>
<dbReference type="AlphaFoldDB" id="A0A915JYQ1"/>
<evidence type="ECO:0000313" key="2">
    <source>
        <dbReference type="Proteomes" id="UP000887565"/>
    </source>
</evidence>
<sequence length="209" mass="23794">AIESTRHNKNTSENWKTGQSQNPIDIHQCISRSLLLFFGGGDGVVVVFDGGGGGVVVVLFAIFAFLFLFDSTSSIMESVLDLDVLSDCVDDRRRFSRQEYKTKTAIKMVKTAPAEQHNTKMRNNGLRIRRSSDLWFDLEGISQRDFGDRFLNYKSGAVVEFVIRRLVEWWQKDKKKVVTFFTMDFCCSSSVMHNRKLDGIFCSPLEVVV</sequence>
<name>A0A915JYQ1_ROMCU</name>
<dbReference type="WBParaSite" id="nRc.2.0.1.t31492-RA">
    <property type="protein sequence ID" value="nRc.2.0.1.t31492-RA"/>
    <property type="gene ID" value="nRc.2.0.1.g31492"/>
</dbReference>
<keyword evidence="2" id="KW-1185">Reference proteome</keyword>
<dbReference type="Proteomes" id="UP000887565">
    <property type="component" value="Unplaced"/>
</dbReference>
<keyword evidence="1" id="KW-0812">Transmembrane</keyword>
<reference evidence="3" key="1">
    <citation type="submission" date="2022-11" db="UniProtKB">
        <authorList>
            <consortium name="WormBaseParasite"/>
        </authorList>
    </citation>
    <scope>IDENTIFICATION</scope>
</reference>
<accession>A0A915JYQ1</accession>
<protein>
    <submittedName>
        <fullName evidence="3">Uncharacterized protein</fullName>
    </submittedName>
</protein>